<dbReference type="Proteomes" id="UP000055048">
    <property type="component" value="Unassembled WGS sequence"/>
</dbReference>
<reference evidence="1 2" key="1">
    <citation type="submission" date="2015-01" db="EMBL/GenBank/DDBJ databases">
        <title>Evolution of Trichinella species and genotypes.</title>
        <authorList>
            <person name="Korhonen P.K."/>
            <person name="Edoardo P."/>
            <person name="Giuseppe L.R."/>
            <person name="Gasser R.B."/>
        </authorList>
    </citation>
    <scope>NUCLEOTIDE SEQUENCE [LARGE SCALE GENOMIC DNA]</scope>
    <source>
        <strain evidence="1">ISS417</strain>
    </source>
</reference>
<evidence type="ECO:0000313" key="1">
    <source>
        <dbReference type="EMBL" id="KRX35555.1"/>
    </source>
</evidence>
<gene>
    <name evidence="1" type="ORF">T05_13508</name>
</gene>
<keyword evidence="2" id="KW-1185">Reference proteome</keyword>
<comment type="caution">
    <text evidence="1">The sequence shown here is derived from an EMBL/GenBank/DDBJ whole genome shotgun (WGS) entry which is preliminary data.</text>
</comment>
<dbReference type="AlphaFoldDB" id="A0A0V0TAK5"/>
<accession>A0A0V0TAK5</accession>
<name>A0A0V0TAK5_9BILA</name>
<protein>
    <submittedName>
        <fullName evidence="1">Uncharacterized protein</fullName>
    </submittedName>
</protein>
<sequence>MKIKNLENKILIAAFSAEFFEKSYYYKMKSKLSSVEDCCYSEEASYSADLLNDFLEVAQAEQENPEPIFRGIPFHQKIQLRSVSLVRPVRRKQSKSASVGDMAKHVTSSKASLTDLSAATNTKVERIEFARMLKFCVSVVHTAFG</sequence>
<evidence type="ECO:0000313" key="2">
    <source>
        <dbReference type="Proteomes" id="UP000055048"/>
    </source>
</evidence>
<organism evidence="1 2">
    <name type="scientific">Trichinella murrelli</name>
    <dbReference type="NCBI Taxonomy" id="144512"/>
    <lineage>
        <taxon>Eukaryota</taxon>
        <taxon>Metazoa</taxon>
        <taxon>Ecdysozoa</taxon>
        <taxon>Nematoda</taxon>
        <taxon>Enoplea</taxon>
        <taxon>Dorylaimia</taxon>
        <taxon>Trichinellida</taxon>
        <taxon>Trichinellidae</taxon>
        <taxon>Trichinella</taxon>
    </lineage>
</organism>
<proteinExistence type="predicted"/>
<dbReference type="EMBL" id="JYDJ01000429">
    <property type="protein sequence ID" value="KRX35555.1"/>
    <property type="molecule type" value="Genomic_DNA"/>
</dbReference>